<dbReference type="GO" id="GO:0022900">
    <property type="term" value="P:electron transport chain"/>
    <property type="evidence" value="ECO:0007669"/>
    <property type="project" value="InterPro"/>
</dbReference>
<dbReference type="Gene3D" id="3.90.700.10">
    <property type="entry name" value="Succinate dehydrogenase/fumarate reductase flavoprotein, catalytic domain"/>
    <property type="match status" value="1"/>
</dbReference>
<keyword evidence="7" id="KW-0249">Electron transport</keyword>
<dbReference type="InterPro" id="IPR030664">
    <property type="entry name" value="SdhA/FrdA/AprA"/>
</dbReference>
<dbReference type="InterPro" id="IPR037099">
    <property type="entry name" value="Fum_R/Succ_DH_flav-like_C_sf"/>
</dbReference>
<evidence type="ECO:0000256" key="4">
    <source>
        <dbReference type="ARBA" id="ARBA00022448"/>
    </source>
</evidence>
<keyword evidence="6" id="KW-0274">FAD</keyword>
<keyword evidence="5" id="KW-0285">Flavoprotein</keyword>
<dbReference type="InterPro" id="IPR027477">
    <property type="entry name" value="Succ_DH/fumarate_Rdtase_cat_sf"/>
</dbReference>
<dbReference type="Pfam" id="PF02910">
    <property type="entry name" value="Succ_DH_flav_C"/>
    <property type="match status" value="1"/>
</dbReference>
<dbReference type="SUPFAM" id="SSF51905">
    <property type="entry name" value="FAD/NAD(P)-binding domain"/>
    <property type="match status" value="1"/>
</dbReference>
<comment type="caution">
    <text evidence="12">The sequence shown here is derived from an EMBL/GenBank/DDBJ whole genome shotgun (WGS) entry which is preliminary data.</text>
</comment>
<dbReference type="PANTHER" id="PTHR11632">
    <property type="entry name" value="SUCCINATE DEHYDROGENASE 2 FLAVOPROTEIN SUBUNIT"/>
    <property type="match status" value="1"/>
</dbReference>
<evidence type="ECO:0000259" key="10">
    <source>
        <dbReference type="Pfam" id="PF00890"/>
    </source>
</evidence>
<sequence>MTFEVIDVDVLVVGAGGAGCRAAIAASDSNQNVLLITRDILGKAHTVMAEGGFNAALANLDPDDSWDVHALDTLSAGAYLNDQNLVEILVKEAPERILDLENYGAIFSRTPDGFIMQRPFGHQTYRRTCYAGDRTGHEIMATLTEELRKRDITIMDEVFTTSLLRDNNRVAGVTFVDIRTGNFKIIRASSVVMATGGAGRIYEVTTNAQADVGGGYAMAYKANIELVDMEQFQFHPTGIAVPPSARGRLVTEGVRGEGGILLNKNGERFMKRYNPQLMELAGRDEVTRSISTEILDGHGTENGAVFLDISFLPSRIIEERLPTMLEDFLDFGIDIRNEPMEVTPTAHHMMGGIKINRRTETNLKGFFAAGEVVGGIHGGNRLGGNALADTQVFGRIAGKFAAIHAASVSSPKLDQDFIKKEYLRIRAPLNREKGVNISNERGQLQKIMWSKAGIFRNEHDLSSALHSIKKQQERVDSQLMVNNQVTRYNTEWIFALELYDMLLVTEMLVRSALCRKESRGAHYRTDFPAPNHDQWLVNIVIKKQNQQMVLEKKPVIITKWKPTWLRNSH</sequence>
<evidence type="ECO:0000256" key="5">
    <source>
        <dbReference type="ARBA" id="ARBA00022630"/>
    </source>
</evidence>
<evidence type="ECO:0000313" key="12">
    <source>
        <dbReference type="EMBL" id="KKM09665.1"/>
    </source>
</evidence>
<evidence type="ECO:0000256" key="1">
    <source>
        <dbReference type="ARBA" id="ARBA00001974"/>
    </source>
</evidence>
<evidence type="ECO:0000256" key="8">
    <source>
        <dbReference type="ARBA" id="ARBA00023002"/>
    </source>
</evidence>
<dbReference type="FunFam" id="3.90.700.10:FF:000005">
    <property type="entry name" value="Succinate dehydrogenase flavoprotein subunit"/>
    <property type="match status" value="1"/>
</dbReference>
<gene>
    <name evidence="12" type="ORF">LCGC14_1722600</name>
</gene>
<dbReference type="InterPro" id="IPR003953">
    <property type="entry name" value="FAD-dep_OxRdtase_2_FAD-bd"/>
</dbReference>
<comment type="subcellular location">
    <subcellularLocation>
        <location evidence="2">Membrane</location>
        <topology evidence="2">Peripheral membrane protein</topology>
    </subcellularLocation>
</comment>
<accession>A0A0F9HZP2</accession>
<dbReference type="AlphaFoldDB" id="A0A0F9HZP2"/>
<protein>
    <recommendedName>
        <fullName evidence="13">FAD-dependent oxidoreductase 2 FAD binding domain-containing protein</fullName>
    </recommendedName>
</protein>
<reference evidence="12" key="1">
    <citation type="journal article" date="2015" name="Nature">
        <title>Complex archaea that bridge the gap between prokaryotes and eukaryotes.</title>
        <authorList>
            <person name="Spang A."/>
            <person name="Saw J.H."/>
            <person name="Jorgensen S.L."/>
            <person name="Zaremba-Niedzwiedzka K."/>
            <person name="Martijn J."/>
            <person name="Lind A.E."/>
            <person name="van Eijk R."/>
            <person name="Schleper C."/>
            <person name="Guy L."/>
            <person name="Ettema T.J."/>
        </authorList>
    </citation>
    <scope>NUCLEOTIDE SEQUENCE</scope>
</reference>
<dbReference type="EMBL" id="LAZR01015523">
    <property type="protein sequence ID" value="KKM09665.1"/>
    <property type="molecule type" value="Genomic_DNA"/>
</dbReference>
<dbReference type="InterPro" id="IPR015939">
    <property type="entry name" value="Fum_Rdtase/Succ_DH_flav-like_C"/>
</dbReference>
<evidence type="ECO:0000256" key="7">
    <source>
        <dbReference type="ARBA" id="ARBA00022982"/>
    </source>
</evidence>
<dbReference type="GO" id="GO:0050660">
    <property type="term" value="F:flavin adenine dinucleotide binding"/>
    <property type="evidence" value="ECO:0007669"/>
    <property type="project" value="InterPro"/>
</dbReference>
<name>A0A0F9HZP2_9ZZZZ</name>
<dbReference type="Gene3D" id="1.20.58.100">
    <property type="entry name" value="Fumarate reductase/succinate dehydrogenase flavoprotein-like, C-terminal domain"/>
    <property type="match status" value="1"/>
</dbReference>
<feature type="domain" description="FAD-dependent oxidoreductase 2 FAD-binding" evidence="10">
    <location>
        <begin position="9"/>
        <end position="387"/>
    </location>
</feature>
<evidence type="ECO:0000259" key="11">
    <source>
        <dbReference type="Pfam" id="PF02910"/>
    </source>
</evidence>
<keyword evidence="9" id="KW-0472">Membrane</keyword>
<proteinExistence type="inferred from homology"/>
<evidence type="ECO:0000256" key="6">
    <source>
        <dbReference type="ARBA" id="ARBA00022827"/>
    </source>
</evidence>
<dbReference type="Pfam" id="PF00890">
    <property type="entry name" value="FAD_binding_2"/>
    <property type="match status" value="1"/>
</dbReference>
<comment type="cofactor">
    <cofactor evidence="1">
        <name>FAD</name>
        <dbReference type="ChEBI" id="CHEBI:57692"/>
    </cofactor>
</comment>
<comment type="similarity">
    <text evidence="3">Belongs to the FAD-dependent oxidoreductase 2 family. FRD/SDH subfamily.</text>
</comment>
<dbReference type="PRINTS" id="PR00368">
    <property type="entry name" value="FADPNR"/>
</dbReference>
<dbReference type="SUPFAM" id="SSF46977">
    <property type="entry name" value="Succinate dehydrogenase/fumarate reductase flavoprotein C-terminal domain"/>
    <property type="match status" value="1"/>
</dbReference>
<keyword evidence="4" id="KW-0813">Transport</keyword>
<dbReference type="InterPro" id="IPR014006">
    <property type="entry name" value="Succ_Dhase_FrdA_Gneg"/>
</dbReference>
<evidence type="ECO:0000256" key="3">
    <source>
        <dbReference type="ARBA" id="ARBA00008040"/>
    </source>
</evidence>
<dbReference type="SUPFAM" id="SSF56425">
    <property type="entry name" value="Succinate dehydrogenase/fumarate reductase flavoprotein, catalytic domain"/>
    <property type="match status" value="1"/>
</dbReference>
<dbReference type="PIRSF" id="PIRSF000171">
    <property type="entry name" value="SDHA_APRA_LASPO"/>
    <property type="match status" value="1"/>
</dbReference>
<feature type="domain" description="Fumarate reductase/succinate dehydrogenase flavoprotein-like C-terminal" evidence="11">
    <location>
        <begin position="442"/>
        <end position="563"/>
    </location>
</feature>
<dbReference type="Gene3D" id="3.50.50.60">
    <property type="entry name" value="FAD/NAD(P)-binding domain"/>
    <property type="match status" value="1"/>
</dbReference>
<dbReference type="GO" id="GO:0016627">
    <property type="term" value="F:oxidoreductase activity, acting on the CH-CH group of donors"/>
    <property type="evidence" value="ECO:0007669"/>
    <property type="project" value="InterPro"/>
</dbReference>
<organism evidence="12">
    <name type="scientific">marine sediment metagenome</name>
    <dbReference type="NCBI Taxonomy" id="412755"/>
    <lineage>
        <taxon>unclassified sequences</taxon>
        <taxon>metagenomes</taxon>
        <taxon>ecological metagenomes</taxon>
    </lineage>
</organism>
<dbReference type="PANTHER" id="PTHR11632:SF51">
    <property type="entry name" value="SUCCINATE DEHYDROGENASE [UBIQUINONE] FLAVOPROTEIN SUBUNIT, MITOCHONDRIAL"/>
    <property type="match status" value="1"/>
</dbReference>
<dbReference type="GO" id="GO:0016020">
    <property type="term" value="C:membrane"/>
    <property type="evidence" value="ECO:0007669"/>
    <property type="project" value="UniProtKB-SubCell"/>
</dbReference>
<dbReference type="NCBIfam" id="TIGR01812">
    <property type="entry name" value="sdhA_frdA_Gneg"/>
    <property type="match status" value="1"/>
</dbReference>
<evidence type="ECO:0008006" key="13">
    <source>
        <dbReference type="Google" id="ProtNLM"/>
    </source>
</evidence>
<keyword evidence="8" id="KW-0560">Oxidoreductase</keyword>
<evidence type="ECO:0000256" key="2">
    <source>
        <dbReference type="ARBA" id="ARBA00004170"/>
    </source>
</evidence>
<evidence type="ECO:0000256" key="9">
    <source>
        <dbReference type="ARBA" id="ARBA00023136"/>
    </source>
</evidence>
<dbReference type="InterPro" id="IPR036188">
    <property type="entry name" value="FAD/NAD-bd_sf"/>
</dbReference>